<comment type="function">
    <text evidence="10">Forms passive diffusion pores that allow small molecular weight hydrophilic materials across the outer membrane.</text>
</comment>
<comment type="similarity">
    <text evidence="1 10">Belongs to the alphaproteobacteria porin family.</text>
</comment>
<comment type="caution">
    <text evidence="11">The sequence shown here is derived from an EMBL/GenBank/DDBJ whole genome shotgun (WGS) entry which is preliminary data.</text>
</comment>
<dbReference type="GO" id="GO:0046930">
    <property type="term" value="C:pore complex"/>
    <property type="evidence" value="ECO:0007669"/>
    <property type="project" value="UniProtKB-KW"/>
</dbReference>
<dbReference type="HOGENOM" id="CLU_044836_2_0_5"/>
<evidence type="ECO:0000256" key="2">
    <source>
        <dbReference type="ARBA" id="ARBA00022448"/>
    </source>
</evidence>
<dbReference type="Proteomes" id="UP000001096">
    <property type="component" value="Unassembled WGS sequence"/>
</dbReference>
<keyword evidence="2 10" id="KW-0813">Transport</keyword>
<protein>
    <recommendedName>
        <fullName evidence="10">Porin</fullName>
    </recommendedName>
</protein>
<gene>
    <name evidence="11" type="ORF">HMPREF9695_02176</name>
</gene>
<dbReference type="eggNOG" id="COG3203">
    <property type="taxonomic scope" value="Bacteria"/>
</dbReference>
<proteinExistence type="inferred from homology"/>
<accession>K8P9Z0</accession>
<keyword evidence="9 10" id="KW-0998">Cell outer membrane</keyword>
<sequence length="516" mass="54365">MSTIKSLILGSAAVIAASAGAQAADLPVKAKAVQYVKICSLYGAGFYYIPGTDTCIKLGGYVQADANINAGNYNKPAWDETAGTAGAGVFGTGSRNSDYFTTRSRVQLNIDTRTATEYGVVRTYWSSNFEHSTGFGPSSGNLTMDYGFIQFAGFTFGKAASTFQTPWASVGANNNTSFLLGGSDNLTGITKAAYTWQFGNGLSAEVSVEDNKVITRAPVLNASAFPVAAQSAATLAYLGNGTITAAQNGTGGQHAPDFVGNIRLDQAAFTAQLSGAVHNVSANYYATPAGVIGTEPLGHPGDAWGWAIAGGLQLKQIPTGPGDKISLDFTYSDGAPKYVIGGVTANTFDKFSGDTNFAGSYQSFAAVNLYDGVYTNGSGIEKTKVWGFRGGYVHNWTPNWETSVFGSYTKVDYNNNASVAICNARTNSAGGAGNQINGYTCNPDFAIWQIGTRTAWTPVQNLTFSGEFMYTMIDQSNTGSLNVTVANGIGGFKPIGVYDYKDQGIYSGSLRVRRTW</sequence>
<keyword evidence="4 10" id="KW-0812">Transmembrane</keyword>
<dbReference type="EMBL" id="AGWX01000003">
    <property type="protein sequence ID" value="EKS38336.1"/>
    <property type="molecule type" value="Genomic_DNA"/>
</dbReference>
<evidence type="ECO:0000313" key="12">
    <source>
        <dbReference type="Proteomes" id="UP000001096"/>
    </source>
</evidence>
<evidence type="ECO:0000256" key="9">
    <source>
        <dbReference type="ARBA" id="ARBA00023237"/>
    </source>
</evidence>
<keyword evidence="3 10" id="KW-1134">Transmembrane beta strand</keyword>
<evidence type="ECO:0000256" key="5">
    <source>
        <dbReference type="ARBA" id="ARBA00022729"/>
    </source>
</evidence>
<keyword evidence="7 10" id="KW-0626">Porin</keyword>
<dbReference type="PATRIC" id="fig|883078.3.peg.2242"/>
<keyword evidence="8 10" id="KW-0472">Membrane</keyword>
<evidence type="ECO:0000256" key="1">
    <source>
        <dbReference type="ARBA" id="ARBA00009521"/>
    </source>
</evidence>
<keyword evidence="6 10" id="KW-0406">Ion transport</keyword>
<keyword evidence="5 10" id="KW-0732">Signal</keyword>
<dbReference type="GO" id="GO:0009279">
    <property type="term" value="C:cell outer membrane"/>
    <property type="evidence" value="ECO:0007669"/>
    <property type="project" value="UniProtKB-SubCell"/>
</dbReference>
<evidence type="ECO:0000256" key="7">
    <source>
        <dbReference type="ARBA" id="ARBA00023114"/>
    </source>
</evidence>
<evidence type="ECO:0000256" key="4">
    <source>
        <dbReference type="ARBA" id="ARBA00022692"/>
    </source>
</evidence>
<evidence type="ECO:0000256" key="10">
    <source>
        <dbReference type="RuleBase" id="RU364005"/>
    </source>
</evidence>
<feature type="chain" id="PRO_5009368078" description="Porin" evidence="10">
    <location>
        <begin position="24"/>
        <end position="516"/>
    </location>
</feature>
<organism evidence="11 12">
    <name type="scientific">Afipia broomeae ATCC 49717</name>
    <dbReference type="NCBI Taxonomy" id="883078"/>
    <lineage>
        <taxon>Bacteria</taxon>
        <taxon>Pseudomonadati</taxon>
        <taxon>Pseudomonadota</taxon>
        <taxon>Alphaproteobacteria</taxon>
        <taxon>Hyphomicrobiales</taxon>
        <taxon>Nitrobacteraceae</taxon>
        <taxon>Afipia</taxon>
    </lineage>
</organism>
<dbReference type="AlphaFoldDB" id="K8P9Z0"/>
<evidence type="ECO:0000313" key="11">
    <source>
        <dbReference type="EMBL" id="EKS38336.1"/>
    </source>
</evidence>
<dbReference type="GO" id="GO:0006811">
    <property type="term" value="P:monoatomic ion transport"/>
    <property type="evidence" value="ECO:0007669"/>
    <property type="project" value="UniProtKB-KW"/>
</dbReference>
<dbReference type="InterPro" id="IPR003684">
    <property type="entry name" value="Porin_alphabac"/>
</dbReference>
<reference evidence="11 12" key="1">
    <citation type="submission" date="2012-04" db="EMBL/GenBank/DDBJ databases">
        <title>The Genome Sequence of Afipia broomeae ATCC 49717.</title>
        <authorList>
            <consortium name="The Broad Institute Genome Sequencing Platform"/>
            <person name="Earl A."/>
            <person name="Ward D."/>
            <person name="Feldgarden M."/>
            <person name="Gevers D."/>
            <person name="Huys G."/>
            <person name="Walker B."/>
            <person name="Young S.K."/>
            <person name="Zeng Q."/>
            <person name="Gargeya S."/>
            <person name="Fitzgerald M."/>
            <person name="Haas B."/>
            <person name="Abouelleil A."/>
            <person name="Alvarado L."/>
            <person name="Arachchi H.M."/>
            <person name="Berlin A."/>
            <person name="Chapman S.B."/>
            <person name="Goldberg J."/>
            <person name="Griggs A."/>
            <person name="Gujja S."/>
            <person name="Hansen M."/>
            <person name="Howarth C."/>
            <person name="Imamovic A."/>
            <person name="Larimer J."/>
            <person name="McCowen C."/>
            <person name="Montmayeur A."/>
            <person name="Murphy C."/>
            <person name="Neiman D."/>
            <person name="Pearson M."/>
            <person name="Priest M."/>
            <person name="Roberts A."/>
            <person name="Saif S."/>
            <person name="Shea T."/>
            <person name="Sisk P."/>
            <person name="Sykes S."/>
            <person name="Wortman J."/>
            <person name="Nusbaum C."/>
            <person name="Birren B."/>
        </authorList>
    </citation>
    <scope>NUCLEOTIDE SEQUENCE [LARGE SCALE GENOMIC DNA]</scope>
    <source>
        <strain evidence="11 12">ATCC 49717</strain>
    </source>
</reference>
<evidence type="ECO:0000256" key="6">
    <source>
        <dbReference type="ARBA" id="ARBA00023065"/>
    </source>
</evidence>
<comment type="domain">
    <text evidence="10">Consists of 16-stranded beta-barrel sheets, with large surface-exposed loops, that form a transmembrane pore at the center of each barrel. The pore is partially ocluded by a peptide loop that folds into the pore lumen.</text>
</comment>
<evidence type="ECO:0000256" key="8">
    <source>
        <dbReference type="ARBA" id="ARBA00023136"/>
    </source>
</evidence>
<comment type="subcellular location">
    <subcellularLocation>
        <location evidence="10">Cell outer membrane</location>
        <topology evidence="10">Multi-pass membrane protein</topology>
    </subcellularLocation>
</comment>
<feature type="signal peptide" evidence="10">
    <location>
        <begin position="1"/>
        <end position="23"/>
    </location>
</feature>
<dbReference type="GO" id="GO:0015288">
    <property type="term" value="F:porin activity"/>
    <property type="evidence" value="ECO:0007669"/>
    <property type="project" value="UniProtKB-KW"/>
</dbReference>
<dbReference type="RefSeq" id="WP_006020895.1">
    <property type="nucleotide sequence ID" value="NZ_KB375282.1"/>
</dbReference>
<keyword evidence="12" id="KW-1185">Reference proteome</keyword>
<evidence type="ECO:0000256" key="3">
    <source>
        <dbReference type="ARBA" id="ARBA00022452"/>
    </source>
</evidence>
<dbReference type="Pfam" id="PF02530">
    <property type="entry name" value="Porin_2"/>
    <property type="match status" value="1"/>
</dbReference>
<name>K8P9Z0_9BRAD</name>